<dbReference type="EC" id="1.14.13.82" evidence="7"/>
<dbReference type="SUPFAM" id="SSF50022">
    <property type="entry name" value="ISP domain"/>
    <property type="match status" value="1"/>
</dbReference>
<feature type="domain" description="Rieske" evidence="6">
    <location>
        <begin position="33"/>
        <end position="137"/>
    </location>
</feature>
<reference evidence="7 8" key="1">
    <citation type="journal article" date="2014" name="BMC Genomics">
        <title>Architecture and functions of a multipartite genome of the methylotrophic bacterium Paracoccus aminophilus JCM 7686, containing primary and secondary chromids.</title>
        <authorList>
            <person name="Dziewit L."/>
            <person name="Czarnecki J."/>
            <person name="Wibberg D."/>
            <person name="Radlinska M."/>
            <person name="Mrozek P."/>
            <person name="Szymczak M."/>
            <person name="Schluter A."/>
            <person name="Puhler A."/>
            <person name="Bartosik D."/>
        </authorList>
    </citation>
    <scope>NUCLEOTIDE SEQUENCE [LARGE SCALE GENOMIC DNA]</scope>
    <source>
        <strain evidence="7">JCM 7686</strain>
        <plasmid evidence="8">Plasmid pAMI4</plasmid>
    </source>
</reference>
<dbReference type="SUPFAM" id="SSF55961">
    <property type="entry name" value="Bet v1-like"/>
    <property type="match status" value="1"/>
</dbReference>
<dbReference type="AlphaFoldDB" id="S5YHL3"/>
<accession>S5YHL3</accession>
<sequence>MNVQVRPNSPDHSDLPRHCSFDPDDWRILARHWYPVALIRDLDAKGLVGARLLDEPLVVYRVGDEVVVANDICTHRGVPLTMGANKDCLGVRCPYHGLKFGAGGKCIEVPAHPATAIPAKLHLKSYPVQLAYGLVWTCLRPAEGEGATATTATTATTTTAVPPMPHWGEAGYQLINVPAFDIAGFAGRQLEGFLDVAHFAFIHAATFADPDDPVVPNYETKPTATGFEAEYWSSISNYPNGVPDPSPEGFQWLRHFHCHLPFSATLTVHFPEGKRLVILNAASPVSARQTRLFCPIARNFDTDRPVEEVHEFNLRVFAEDAEMVEQQKPENLPLDPRMEAHIPADRSSINYRRGLRDLGLSHFFIA</sequence>
<evidence type="ECO:0000259" key="6">
    <source>
        <dbReference type="PROSITE" id="PS51296"/>
    </source>
</evidence>
<keyword evidence="7" id="KW-0614">Plasmid</keyword>
<dbReference type="Gene3D" id="2.102.10.10">
    <property type="entry name" value="Rieske [2Fe-2S] iron-sulphur domain"/>
    <property type="match status" value="1"/>
</dbReference>
<name>S5YHL3_PARAH</name>
<geneLocation type="plasmid" evidence="7 8">
    <name>pAMI4</name>
</geneLocation>
<dbReference type="PATRIC" id="fig|1367847.3.peg.3907"/>
<gene>
    <name evidence="7" type="ORF">JCM7686_pAMI4p263</name>
</gene>
<keyword evidence="5" id="KW-0411">Iron-sulfur</keyword>
<dbReference type="Gene3D" id="3.90.380.10">
    <property type="entry name" value="Naphthalene 1,2-dioxygenase Alpha Subunit, Chain A, domain 1"/>
    <property type="match status" value="1"/>
</dbReference>
<evidence type="ECO:0000256" key="5">
    <source>
        <dbReference type="ARBA" id="ARBA00023014"/>
    </source>
</evidence>
<keyword evidence="3 7" id="KW-0560">Oxidoreductase</keyword>
<dbReference type="PANTHER" id="PTHR21266">
    <property type="entry name" value="IRON-SULFUR DOMAIN CONTAINING PROTEIN"/>
    <property type="match status" value="1"/>
</dbReference>
<evidence type="ECO:0000313" key="7">
    <source>
        <dbReference type="EMBL" id="AGT10953.1"/>
    </source>
</evidence>
<dbReference type="KEGG" id="pami:JCM7686_pAMI4p263"/>
<dbReference type="InterPro" id="IPR050584">
    <property type="entry name" value="Cholesterol_7-desaturase"/>
</dbReference>
<dbReference type="Pfam" id="PF00355">
    <property type="entry name" value="Rieske"/>
    <property type="match status" value="1"/>
</dbReference>
<dbReference type="eggNOG" id="COG4638">
    <property type="taxonomic scope" value="Bacteria"/>
</dbReference>
<evidence type="ECO:0000256" key="2">
    <source>
        <dbReference type="ARBA" id="ARBA00022723"/>
    </source>
</evidence>
<keyword evidence="8" id="KW-1185">Reference proteome</keyword>
<keyword evidence="7" id="KW-0503">Monooxygenase</keyword>
<keyword evidence="1" id="KW-0001">2Fe-2S</keyword>
<dbReference type="Proteomes" id="UP000015480">
    <property type="component" value="Plasmid pAMI4"/>
</dbReference>
<evidence type="ECO:0000313" key="8">
    <source>
        <dbReference type="Proteomes" id="UP000015480"/>
    </source>
</evidence>
<keyword evidence="2" id="KW-0479">Metal-binding</keyword>
<evidence type="ECO:0000256" key="4">
    <source>
        <dbReference type="ARBA" id="ARBA00023004"/>
    </source>
</evidence>
<dbReference type="RefSeq" id="WP_020952437.1">
    <property type="nucleotide sequence ID" value="NC_022049.1"/>
</dbReference>
<dbReference type="GO" id="GO:0051537">
    <property type="term" value="F:2 iron, 2 sulfur cluster binding"/>
    <property type="evidence" value="ECO:0007669"/>
    <property type="project" value="UniProtKB-KW"/>
</dbReference>
<dbReference type="Pfam" id="PF19112">
    <property type="entry name" value="VanA_C"/>
    <property type="match status" value="1"/>
</dbReference>
<organism evidence="7 8">
    <name type="scientific">Paracoccus aminophilus JCM 7686</name>
    <dbReference type="NCBI Taxonomy" id="1367847"/>
    <lineage>
        <taxon>Bacteria</taxon>
        <taxon>Pseudomonadati</taxon>
        <taxon>Pseudomonadota</taxon>
        <taxon>Alphaproteobacteria</taxon>
        <taxon>Rhodobacterales</taxon>
        <taxon>Paracoccaceae</taxon>
        <taxon>Paracoccus</taxon>
    </lineage>
</organism>
<dbReference type="EMBL" id="CP006652">
    <property type="protein sequence ID" value="AGT10953.1"/>
    <property type="molecule type" value="Genomic_DNA"/>
</dbReference>
<proteinExistence type="predicted"/>
<dbReference type="GO" id="GO:0018489">
    <property type="term" value="F:vanillate monooxygenase activity"/>
    <property type="evidence" value="ECO:0007669"/>
    <property type="project" value="UniProtKB-EC"/>
</dbReference>
<dbReference type="GO" id="GO:0046872">
    <property type="term" value="F:metal ion binding"/>
    <property type="evidence" value="ECO:0007669"/>
    <property type="project" value="UniProtKB-KW"/>
</dbReference>
<keyword evidence="4" id="KW-0408">Iron</keyword>
<dbReference type="PANTHER" id="PTHR21266:SF57">
    <property type="entry name" value="3-CHLOROBENZOATE-3,4-DIOXYGENASE"/>
    <property type="match status" value="1"/>
</dbReference>
<dbReference type="InterPro" id="IPR036922">
    <property type="entry name" value="Rieske_2Fe-2S_sf"/>
</dbReference>
<dbReference type="InterPro" id="IPR044043">
    <property type="entry name" value="VanA_C_cat"/>
</dbReference>
<dbReference type="OrthoDB" id="9800776at2"/>
<dbReference type="InterPro" id="IPR017941">
    <property type="entry name" value="Rieske_2Fe-2S"/>
</dbReference>
<evidence type="ECO:0000256" key="3">
    <source>
        <dbReference type="ARBA" id="ARBA00023002"/>
    </source>
</evidence>
<protein>
    <submittedName>
        <fullName evidence="7">Vanillate monooxygenase</fullName>
        <ecNumber evidence="7">1.14.13.82</ecNumber>
    </submittedName>
</protein>
<evidence type="ECO:0000256" key="1">
    <source>
        <dbReference type="ARBA" id="ARBA00022714"/>
    </source>
</evidence>
<dbReference type="PROSITE" id="PS51296">
    <property type="entry name" value="RIESKE"/>
    <property type="match status" value="1"/>
</dbReference>
<dbReference type="HOGENOM" id="CLU_039484_1_2_5"/>